<gene>
    <name evidence="3" type="ORF">Ark11_1612</name>
</gene>
<evidence type="ECO:0000313" key="3">
    <source>
        <dbReference type="EMBL" id="CUT18403.1"/>
    </source>
</evidence>
<sequence length="368" mass="39979">SPVNGDSCNSNCSNSTSNSVTTTATIHTVRQLPKEFSRSLTDRVYAAISAANEAANAADSAINAPNGITATLPESIPNTSSSSSTAGTTVSDLVSSNNCSSHTINNCVCNGIDDDKGTASTADTLDAAKVSKSHNSIHEENPCVAEEEIFDLRTYTISSQVEDLEKIGRASYLDKYSNIDRVVFRIPMTKSTKFMIASAIIMIAVIIAFVIFSILLLATNIIHIPNVAPEELTRITKFVGTALCVASVSLSLLWISYLAGFKSAQNSIVDGELKPVISLVKCKLKKYAKDQKNVWRSLTSYHDQLKCMEQRYSNYESSLCKIDTIIGDLESIKEQLAFTKKHTNTSRADNITAELLGITKRLNMLLKK</sequence>
<dbReference type="EMBL" id="LN906597">
    <property type="protein sequence ID" value="CUT18403.1"/>
    <property type="molecule type" value="Genomic_DNA"/>
</dbReference>
<feature type="compositionally biased region" description="Low complexity" evidence="1">
    <location>
        <begin position="7"/>
        <end position="20"/>
    </location>
</feature>
<dbReference type="Proteomes" id="UP000198651">
    <property type="component" value="Chromosome I"/>
</dbReference>
<dbReference type="AlphaFoldDB" id="A0A0S4M3Q3"/>
<dbReference type="STRING" id="1561003.Ark11_1612"/>
<feature type="compositionally biased region" description="Low complexity" evidence="1">
    <location>
        <begin position="79"/>
        <end position="91"/>
    </location>
</feature>
<keyword evidence="4" id="KW-1185">Reference proteome</keyword>
<keyword evidence="2" id="KW-0812">Transmembrane</keyword>
<keyword evidence="2" id="KW-1133">Transmembrane helix</keyword>
<reference evidence="4" key="1">
    <citation type="submission" date="2015-11" db="EMBL/GenBank/DDBJ databases">
        <authorList>
            <person name="Seth-Smith H.M.B."/>
        </authorList>
    </citation>
    <scope>NUCLEOTIDE SEQUENCE [LARGE SCALE GENOMIC DNA]</scope>
    <source>
        <strain evidence="4">2013Ark11</strain>
    </source>
</reference>
<feature type="region of interest" description="Disordered" evidence="1">
    <location>
        <begin position="1"/>
        <end position="20"/>
    </location>
</feature>
<accession>A0A0S4M3Q3</accession>
<evidence type="ECO:0000313" key="4">
    <source>
        <dbReference type="Proteomes" id="UP000198651"/>
    </source>
</evidence>
<name>A0A0S4M3Q3_9BURK</name>
<proteinExistence type="predicted"/>
<evidence type="ECO:0000256" key="2">
    <source>
        <dbReference type="SAM" id="Phobius"/>
    </source>
</evidence>
<keyword evidence="2" id="KW-0472">Membrane</keyword>
<feature type="transmembrane region" description="Helical" evidence="2">
    <location>
        <begin position="194"/>
        <end position="218"/>
    </location>
</feature>
<organism evidence="3 4">
    <name type="scientific">Candidatus Ichthyocystis hellenicum</name>
    <dbReference type="NCBI Taxonomy" id="1561003"/>
    <lineage>
        <taxon>Bacteria</taxon>
        <taxon>Pseudomonadati</taxon>
        <taxon>Pseudomonadota</taxon>
        <taxon>Betaproteobacteria</taxon>
        <taxon>Burkholderiales</taxon>
        <taxon>Candidatus Ichthyocystis</taxon>
    </lineage>
</organism>
<feature type="non-terminal residue" evidence="3">
    <location>
        <position position="1"/>
    </location>
</feature>
<feature type="transmembrane region" description="Helical" evidence="2">
    <location>
        <begin position="238"/>
        <end position="259"/>
    </location>
</feature>
<protein>
    <submittedName>
        <fullName evidence="3">Putative membrane protein (Partial)</fullName>
    </submittedName>
</protein>
<evidence type="ECO:0000256" key="1">
    <source>
        <dbReference type="SAM" id="MobiDB-lite"/>
    </source>
</evidence>
<feature type="region of interest" description="Disordered" evidence="1">
    <location>
        <begin position="73"/>
        <end position="92"/>
    </location>
</feature>